<dbReference type="Proteomes" id="UP001146351">
    <property type="component" value="Unassembled WGS sequence"/>
</dbReference>
<name>A0A9W9I551_9EURO</name>
<gene>
    <name evidence="2" type="ORF">N7492_006188</name>
</gene>
<keyword evidence="3" id="KW-1185">Reference proteome</keyword>
<feature type="transmembrane region" description="Helical" evidence="1">
    <location>
        <begin position="174"/>
        <end position="192"/>
    </location>
</feature>
<keyword evidence="1" id="KW-0812">Transmembrane</keyword>
<comment type="caution">
    <text evidence="2">The sequence shown here is derived from an EMBL/GenBank/DDBJ whole genome shotgun (WGS) entry which is preliminary data.</text>
</comment>
<evidence type="ECO:0000313" key="3">
    <source>
        <dbReference type="Proteomes" id="UP001146351"/>
    </source>
</evidence>
<accession>A0A9W9I551</accession>
<reference evidence="2" key="1">
    <citation type="submission" date="2022-11" db="EMBL/GenBank/DDBJ databases">
        <authorList>
            <person name="Petersen C."/>
        </authorList>
    </citation>
    <scope>NUCLEOTIDE SEQUENCE</scope>
    <source>
        <strain evidence="2">IBT 21917</strain>
    </source>
</reference>
<evidence type="ECO:0000256" key="1">
    <source>
        <dbReference type="SAM" id="Phobius"/>
    </source>
</evidence>
<keyword evidence="1" id="KW-1133">Transmembrane helix</keyword>
<dbReference type="AlphaFoldDB" id="A0A9W9I551"/>
<reference evidence="2" key="2">
    <citation type="journal article" date="2023" name="IMA Fungus">
        <title>Comparative genomic study of the Penicillium genus elucidates a diverse pangenome and 15 lateral gene transfer events.</title>
        <authorList>
            <person name="Petersen C."/>
            <person name="Sorensen T."/>
            <person name="Nielsen M.R."/>
            <person name="Sondergaard T.E."/>
            <person name="Sorensen J.L."/>
            <person name="Fitzpatrick D.A."/>
            <person name="Frisvad J.C."/>
            <person name="Nielsen K.L."/>
        </authorList>
    </citation>
    <scope>NUCLEOTIDE SEQUENCE</scope>
    <source>
        <strain evidence="2">IBT 21917</strain>
    </source>
</reference>
<dbReference type="OrthoDB" id="4245873at2759"/>
<proteinExistence type="predicted"/>
<protein>
    <submittedName>
        <fullName evidence="2">Uncharacterized protein</fullName>
    </submittedName>
</protein>
<keyword evidence="1" id="KW-0472">Membrane</keyword>
<evidence type="ECO:0000313" key="2">
    <source>
        <dbReference type="EMBL" id="KAJ5165892.1"/>
    </source>
</evidence>
<dbReference type="EMBL" id="JAPQKO010000004">
    <property type="protein sequence ID" value="KAJ5165892.1"/>
    <property type="molecule type" value="Genomic_DNA"/>
</dbReference>
<organism evidence="2 3">
    <name type="scientific">Penicillium capsulatum</name>
    <dbReference type="NCBI Taxonomy" id="69766"/>
    <lineage>
        <taxon>Eukaryota</taxon>
        <taxon>Fungi</taxon>
        <taxon>Dikarya</taxon>
        <taxon>Ascomycota</taxon>
        <taxon>Pezizomycotina</taxon>
        <taxon>Eurotiomycetes</taxon>
        <taxon>Eurotiomycetidae</taxon>
        <taxon>Eurotiales</taxon>
        <taxon>Aspergillaceae</taxon>
        <taxon>Penicillium</taxon>
    </lineage>
</organism>
<sequence>MNAHSQLPRLRASGYQFHEVESIAQIPLPIFPLVVSSTLHACTIQSNQPNQMFGIQFDAAGIYLVGTPTEQFHVPFEEMISFTGGVIGLLEYGLPWKVLKGVLARVRHRLWRRSGPSLEAQPAVWVDNSGPVVYEIRHGLQSIRVTPQELEASRFGRAIKKPWDGGIRGHSRLWVMWMLFEAFWVGIWRNLLKCLKPRRI</sequence>